<evidence type="ECO:0000256" key="1">
    <source>
        <dbReference type="SAM" id="Phobius"/>
    </source>
</evidence>
<gene>
    <name evidence="3" type="primary">LOC111300530</name>
</gene>
<proteinExistence type="predicted"/>
<keyword evidence="1" id="KW-0812">Transmembrane</keyword>
<name>A0A6P5ZHC4_DURZI</name>
<sequence>MENSSIVMKERLGFFEIIKESLKIPFKNPYFILFTFLTSLPLFCFLVLCEIILQHILIETGKILQETPDPFRKILGDDYSRVLDIGHLLEEVSPEVLLLGFLYLGILHCLDLFNTIATVDVASIIYAGEKSITLKDMFFIPVKESRVIVQVSLGPSTFSANDGKQNAANGSEPYCKRNCEVEQKKIGG</sequence>
<dbReference type="GeneID" id="111300530"/>
<keyword evidence="2" id="KW-1185">Reference proteome</keyword>
<keyword evidence="1" id="KW-1133">Transmembrane helix</keyword>
<feature type="transmembrane region" description="Helical" evidence="1">
    <location>
        <begin position="30"/>
        <end position="53"/>
    </location>
</feature>
<dbReference type="Proteomes" id="UP000515121">
    <property type="component" value="Unplaced"/>
</dbReference>
<evidence type="ECO:0000313" key="2">
    <source>
        <dbReference type="Proteomes" id="UP000515121"/>
    </source>
</evidence>
<accession>A0A6P5ZHC4</accession>
<organism evidence="2 3">
    <name type="scientific">Durio zibethinus</name>
    <name type="common">Durian</name>
    <dbReference type="NCBI Taxonomy" id="66656"/>
    <lineage>
        <taxon>Eukaryota</taxon>
        <taxon>Viridiplantae</taxon>
        <taxon>Streptophyta</taxon>
        <taxon>Embryophyta</taxon>
        <taxon>Tracheophyta</taxon>
        <taxon>Spermatophyta</taxon>
        <taxon>Magnoliopsida</taxon>
        <taxon>eudicotyledons</taxon>
        <taxon>Gunneridae</taxon>
        <taxon>Pentapetalae</taxon>
        <taxon>rosids</taxon>
        <taxon>malvids</taxon>
        <taxon>Malvales</taxon>
        <taxon>Malvaceae</taxon>
        <taxon>Helicteroideae</taxon>
        <taxon>Durio</taxon>
    </lineage>
</organism>
<dbReference type="AlphaFoldDB" id="A0A6P5ZHC4"/>
<reference evidence="3" key="1">
    <citation type="submission" date="2025-08" db="UniProtKB">
        <authorList>
            <consortium name="RefSeq"/>
        </authorList>
    </citation>
    <scope>IDENTIFICATION</scope>
    <source>
        <tissue evidence="3">Fruit stalk</tissue>
    </source>
</reference>
<dbReference type="PANTHER" id="PTHR36714:SF2">
    <property type="entry name" value="TRANSMEMBRANE PROTEIN"/>
    <property type="match status" value="1"/>
</dbReference>
<dbReference type="PANTHER" id="PTHR36714">
    <property type="entry name" value="T23E23.1"/>
    <property type="match status" value="1"/>
</dbReference>
<dbReference type="RefSeq" id="XP_022751895.1">
    <property type="nucleotide sequence ID" value="XM_022896160.1"/>
</dbReference>
<keyword evidence="1" id="KW-0472">Membrane</keyword>
<protein>
    <submittedName>
        <fullName evidence="3">Uncharacterized protein LOC111300530 isoform X2</fullName>
    </submittedName>
</protein>
<evidence type="ECO:0000313" key="3">
    <source>
        <dbReference type="RefSeq" id="XP_022751895.1"/>
    </source>
</evidence>